<evidence type="ECO:0000313" key="2">
    <source>
        <dbReference type="EMBL" id="TFD93277.1"/>
    </source>
</evidence>
<feature type="transmembrane region" description="Helical" evidence="1">
    <location>
        <begin position="232"/>
        <end position="251"/>
    </location>
</feature>
<dbReference type="Pfam" id="PF11139">
    <property type="entry name" value="SfLAP"/>
    <property type="match status" value="1"/>
</dbReference>
<feature type="transmembrane region" description="Helical" evidence="1">
    <location>
        <begin position="101"/>
        <end position="122"/>
    </location>
</feature>
<dbReference type="Proteomes" id="UP000298468">
    <property type="component" value="Unassembled WGS sequence"/>
</dbReference>
<feature type="transmembrane region" description="Helical" evidence="1">
    <location>
        <begin position="30"/>
        <end position="62"/>
    </location>
</feature>
<gene>
    <name evidence="2" type="ORF">E3T61_04030</name>
</gene>
<dbReference type="EMBL" id="SOHM01000008">
    <property type="protein sequence ID" value="TFD93277.1"/>
    <property type="molecule type" value="Genomic_DNA"/>
</dbReference>
<sequence length="253" mass="26241">MRRRLSTTGRVPLLPAPKRWHDWPEPNWRWPVVIVAFGAVLPVAVAVALSPFPIIAVVLVLLSPSGRSAGLAFLAGRVVGVALIVVLVAAISDLLERSEDAAPIVALLRLLVGAALVVLAVWKWRGRPRTAADSALPAWMGAIEGSSPAGAARLAFLLSVANPKELLLGVGAGVTIGSAGLPLAATLTVAAGYTVIACLSVLVPVGVFVVAGERIRERLNEVREFLVRHNTAIMSVVLLVIGAALIGGGLADL</sequence>
<accession>A0A4R9BYD0</accession>
<proteinExistence type="predicted"/>
<feature type="transmembrane region" description="Helical" evidence="1">
    <location>
        <begin position="74"/>
        <end position="95"/>
    </location>
</feature>
<keyword evidence="1" id="KW-1133">Transmembrane helix</keyword>
<protein>
    <submittedName>
        <fullName evidence="2">GAP family protein</fullName>
    </submittedName>
</protein>
<keyword evidence="1" id="KW-0812">Transmembrane</keyword>
<feature type="transmembrane region" description="Helical" evidence="1">
    <location>
        <begin position="191"/>
        <end position="211"/>
    </location>
</feature>
<evidence type="ECO:0000256" key="1">
    <source>
        <dbReference type="SAM" id="Phobius"/>
    </source>
</evidence>
<evidence type="ECO:0000313" key="3">
    <source>
        <dbReference type="Proteomes" id="UP000298468"/>
    </source>
</evidence>
<feature type="transmembrane region" description="Helical" evidence="1">
    <location>
        <begin position="166"/>
        <end position="185"/>
    </location>
</feature>
<dbReference type="InterPro" id="IPR021315">
    <property type="entry name" value="Gap/Sap"/>
</dbReference>
<organism evidence="2 3">
    <name type="scientific">Cryobacterium lactosi</name>
    <dbReference type="NCBI Taxonomy" id="1259202"/>
    <lineage>
        <taxon>Bacteria</taxon>
        <taxon>Bacillati</taxon>
        <taxon>Actinomycetota</taxon>
        <taxon>Actinomycetes</taxon>
        <taxon>Micrococcales</taxon>
        <taxon>Microbacteriaceae</taxon>
        <taxon>Cryobacterium</taxon>
    </lineage>
</organism>
<dbReference type="OrthoDB" id="4753036at2"/>
<reference evidence="2 3" key="1">
    <citation type="submission" date="2019-03" db="EMBL/GenBank/DDBJ databases">
        <title>Genomics of glacier-inhabiting Cryobacterium strains.</title>
        <authorList>
            <person name="Liu Q."/>
            <person name="Xin Y.-H."/>
        </authorList>
    </citation>
    <scope>NUCLEOTIDE SEQUENCE [LARGE SCALE GENOMIC DNA]</scope>
    <source>
        <strain evidence="2 3">Sr59</strain>
    </source>
</reference>
<keyword evidence="3" id="KW-1185">Reference proteome</keyword>
<dbReference type="AlphaFoldDB" id="A0A4R9BYD0"/>
<comment type="caution">
    <text evidence="2">The sequence shown here is derived from an EMBL/GenBank/DDBJ whole genome shotgun (WGS) entry which is preliminary data.</text>
</comment>
<keyword evidence="1" id="KW-0472">Membrane</keyword>
<name>A0A4R9BYD0_9MICO</name>